<feature type="signal peptide" evidence="8">
    <location>
        <begin position="1"/>
        <end position="23"/>
    </location>
</feature>
<keyword evidence="4 6" id="KW-0720">Serine protease</keyword>
<keyword evidence="12" id="KW-1185">Reference proteome</keyword>
<dbReference type="OrthoDB" id="19448at2759"/>
<dbReference type="Pfam" id="PF00082">
    <property type="entry name" value="Peptidase_S8"/>
    <property type="match status" value="1"/>
</dbReference>
<evidence type="ECO:0000256" key="2">
    <source>
        <dbReference type="ARBA" id="ARBA00022670"/>
    </source>
</evidence>
<dbReference type="PANTHER" id="PTHR43806:SF11">
    <property type="entry name" value="CEREVISIN-RELATED"/>
    <property type="match status" value="1"/>
</dbReference>
<evidence type="ECO:0000259" key="9">
    <source>
        <dbReference type="Pfam" id="PF00082"/>
    </source>
</evidence>
<dbReference type="InterPro" id="IPR015500">
    <property type="entry name" value="Peptidase_S8_subtilisin-rel"/>
</dbReference>
<reference evidence="11 12" key="1">
    <citation type="submission" date="2016-08" db="EMBL/GenBank/DDBJ databases">
        <title>A Parts List for Fungal Cellulosomes Revealed by Comparative Genomics.</title>
        <authorList>
            <consortium name="DOE Joint Genome Institute"/>
            <person name="Haitjema C.H."/>
            <person name="Gilmore S.P."/>
            <person name="Henske J.K."/>
            <person name="Solomon K.V."/>
            <person name="De Groot R."/>
            <person name="Kuo A."/>
            <person name="Mondo S.J."/>
            <person name="Salamov A.A."/>
            <person name="Labutti K."/>
            <person name="Zhao Z."/>
            <person name="Chiniquy J."/>
            <person name="Barry K."/>
            <person name="Brewer H.M."/>
            <person name="Purvine S.O."/>
            <person name="Wright A.T."/>
            <person name="Boxma B."/>
            <person name="Van Alen T."/>
            <person name="Hackstein J.H."/>
            <person name="Baker S.E."/>
            <person name="Grigoriev I.V."/>
            <person name="O'Malley M.A."/>
        </authorList>
    </citation>
    <scope>NUCLEOTIDE SEQUENCE [LARGE SCALE GENOMIC DNA]</scope>
    <source>
        <strain evidence="11 12">S4</strain>
    </source>
</reference>
<evidence type="ECO:0000256" key="6">
    <source>
        <dbReference type="PROSITE-ProRule" id="PRU01240"/>
    </source>
</evidence>
<feature type="chain" id="PRO_5012914700" evidence="8">
    <location>
        <begin position="24"/>
        <end position="951"/>
    </location>
</feature>
<evidence type="ECO:0000256" key="7">
    <source>
        <dbReference type="RuleBase" id="RU003355"/>
    </source>
</evidence>
<dbReference type="InterPro" id="IPR050131">
    <property type="entry name" value="Peptidase_S8_subtilisin-like"/>
</dbReference>
<evidence type="ECO:0000259" key="10">
    <source>
        <dbReference type="Pfam" id="PF00652"/>
    </source>
</evidence>
<dbReference type="InterPro" id="IPR036852">
    <property type="entry name" value="Peptidase_S8/S53_dom_sf"/>
</dbReference>
<reference evidence="11 12" key="2">
    <citation type="submission" date="2016-08" db="EMBL/GenBank/DDBJ databases">
        <title>Pervasive Adenine N6-methylation of Active Genes in Fungi.</title>
        <authorList>
            <consortium name="DOE Joint Genome Institute"/>
            <person name="Mondo S.J."/>
            <person name="Dannebaum R.O."/>
            <person name="Kuo R.C."/>
            <person name="Labutti K."/>
            <person name="Haridas S."/>
            <person name="Kuo A."/>
            <person name="Salamov A."/>
            <person name="Ahrendt S.R."/>
            <person name="Lipzen A."/>
            <person name="Sullivan W."/>
            <person name="Andreopoulos W.B."/>
            <person name="Clum A."/>
            <person name="Lindquist E."/>
            <person name="Daum C."/>
            <person name="Ramamoorthy G.K."/>
            <person name="Gryganskyi A."/>
            <person name="Culley D."/>
            <person name="Magnuson J.K."/>
            <person name="James T.Y."/>
            <person name="O'Malley M.A."/>
            <person name="Stajich J.E."/>
            <person name="Spatafora J.W."/>
            <person name="Visel A."/>
            <person name="Grigoriev I.V."/>
        </authorList>
    </citation>
    <scope>NUCLEOTIDE SEQUENCE [LARGE SCALE GENOMIC DNA]</scope>
    <source>
        <strain evidence="11 12">S4</strain>
    </source>
</reference>
<dbReference type="Pfam" id="PF00652">
    <property type="entry name" value="Ricin_B_lectin"/>
    <property type="match status" value="1"/>
</dbReference>
<accession>A0A1Y1WYU3</accession>
<dbReference type="InterPro" id="IPR023828">
    <property type="entry name" value="Peptidase_S8_Ser-AS"/>
</dbReference>
<keyword evidence="3 6" id="KW-0378">Hydrolase</keyword>
<feature type="domain" description="Peptidase S8/S53" evidence="9">
    <location>
        <begin position="326"/>
        <end position="604"/>
    </location>
</feature>
<gene>
    <name evidence="11" type="ORF">BCR32DRAFT_269897</name>
</gene>
<dbReference type="PANTHER" id="PTHR43806">
    <property type="entry name" value="PEPTIDASE S8"/>
    <property type="match status" value="1"/>
</dbReference>
<dbReference type="PROSITE" id="PS50231">
    <property type="entry name" value="RICIN_B_LECTIN"/>
    <property type="match status" value="1"/>
</dbReference>
<proteinExistence type="inferred from homology"/>
<dbReference type="EMBL" id="MCFG01000199">
    <property type="protein sequence ID" value="ORX78747.1"/>
    <property type="molecule type" value="Genomic_DNA"/>
</dbReference>
<dbReference type="Gene3D" id="2.80.10.50">
    <property type="match status" value="1"/>
</dbReference>
<feature type="active site" description="Charge relay system" evidence="5 6">
    <location>
        <position position="570"/>
    </location>
</feature>
<evidence type="ECO:0000256" key="5">
    <source>
        <dbReference type="PIRSR" id="PIRSR615500-1"/>
    </source>
</evidence>
<dbReference type="GO" id="GO:0005615">
    <property type="term" value="C:extracellular space"/>
    <property type="evidence" value="ECO:0007669"/>
    <property type="project" value="TreeGrafter"/>
</dbReference>
<feature type="domain" description="Ricin B lectin" evidence="10">
    <location>
        <begin position="697"/>
        <end position="842"/>
    </location>
</feature>
<dbReference type="InterPro" id="IPR035992">
    <property type="entry name" value="Ricin_B-like_lectins"/>
</dbReference>
<dbReference type="STRING" id="1754192.A0A1Y1WYU3"/>
<sequence length="951" mass="109533">MFSKYYNSFLIILIFLLVGTIKAKTVNINNNENENKNKNKNNKYYIITIKDRSTYSYVIQPSKQNENENIILKKKDLNEKEKFKLIDIVDVEDIITSNDCYFEINKKNLNDTTLCQLNKNKETVLNKKGEIDIEKLEKKLIPKPSFVSEQLEILAELIMDNIDTYENDDIISNEIHNIIKKRSMTSLKDIIDNKAFSKILKKILDILDVTVIRAYLSEKVVELIKTLSDVVECIEDIKINIPNLPIHENKKSKNEPKNNKDKNTKENNYQEIIYYNITDIIKDTNWKNISIEEHAGNHLSLISQSKVDMKLIGQYDENYYYPTSAGEGVDIYIIDSGININHKDFDATYRTVSCDAYVDDFHNLIKINKNDEKFKNCGENYPNQFHGIAVASAAAGTINGVAKKANIHMINAGFFLIDTYILLDFIEKNAKNPHKTVINMSFNSYSYSNTLDKLINILVRKGFMLIASSGNDSTNSCITDTRYIESLNRKVNDKSYPCAYNDVICVGSFENNVKPSGVYSLNNPYPIANFSNYGNCVDIFAPGFANLASFPNDITKNKIYSNTNEVKGTSYSSPIVSGIAALLISENPEIEFNQSILKKMLIDLSVKDAITNLENLDSPNNIVNIGKKIVYSSNNEYNKFLLYNYWTDLYLKYIPENSINENIQLTLYNDNTRNRNHKNENDFNYSWNINNNNYKIIQNNHLNICLNINNTNGIVYAGNCTNPTIFNTISEFDMNDTIQSEKYPGMCLKGIKSDFNPYGITLFTESKGIRVRMDPCDENDETQHWRIKNISENIRYKSRLWIYNVEKKLCLSFDESDDNVYNYNFIPLILQKCDINYTNQQWLVPDNYHGYYTNIANDYKSIVISPDKKILFGDYVDTIILDKIYVRNVSAILSLENEALKVSDGKENTELCLNISENQNQNNNKNNIYLNVIPCNQSNNHWKLTTEFPLK</sequence>
<protein>
    <submittedName>
        <fullName evidence="11">Subtilisin-like protein</fullName>
    </submittedName>
</protein>
<comment type="caution">
    <text evidence="11">The sequence shown here is derived from an EMBL/GenBank/DDBJ whole genome shotgun (WGS) entry which is preliminary data.</text>
</comment>
<keyword evidence="2 6" id="KW-0645">Protease</keyword>
<keyword evidence="8" id="KW-0732">Signal</keyword>
<dbReference type="InterPro" id="IPR023827">
    <property type="entry name" value="Peptidase_S8_Asp-AS"/>
</dbReference>
<dbReference type="AlphaFoldDB" id="A0A1Y1WYU3"/>
<dbReference type="GO" id="GO:0006508">
    <property type="term" value="P:proteolysis"/>
    <property type="evidence" value="ECO:0007669"/>
    <property type="project" value="UniProtKB-KW"/>
</dbReference>
<evidence type="ECO:0000256" key="4">
    <source>
        <dbReference type="ARBA" id="ARBA00022825"/>
    </source>
</evidence>
<comment type="similarity">
    <text evidence="1 6 7">Belongs to the peptidase S8 family.</text>
</comment>
<dbReference type="PRINTS" id="PR00723">
    <property type="entry name" value="SUBTILISIN"/>
</dbReference>
<evidence type="ECO:0000256" key="8">
    <source>
        <dbReference type="SAM" id="SignalP"/>
    </source>
</evidence>
<organism evidence="11 12">
    <name type="scientific">Anaeromyces robustus</name>
    <dbReference type="NCBI Taxonomy" id="1754192"/>
    <lineage>
        <taxon>Eukaryota</taxon>
        <taxon>Fungi</taxon>
        <taxon>Fungi incertae sedis</taxon>
        <taxon>Chytridiomycota</taxon>
        <taxon>Chytridiomycota incertae sedis</taxon>
        <taxon>Neocallimastigomycetes</taxon>
        <taxon>Neocallimastigales</taxon>
        <taxon>Neocallimastigaceae</taxon>
        <taxon>Anaeromyces</taxon>
    </lineage>
</organism>
<dbReference type="Gene3D" id="3.40.50.200">
    <property type="entry name" value="Peptidase S8/S53 domain"/>
    <property type="match status" value="1"/>
</dbReference>
<dbReference type="SUPFAM" id="SSF52743">
    <property type="entry name" value="Subtilisin-like"/>
    <property type="match status" value="1"/>
</dbReference>
<dbReference type="Proteomes" id="UP000193944">
    <property type="component" value="Unassembled WGS sequence"/>
</dbReference>
<dbReference type="SUPFAM" id="SSF50370">
    <property type="entry name" value="Ricin B-like lectins"/>
    <property type="match status" value="1"/>
</dbReference>
<dbReference type="PROSITE" id="PS51892">
    <property type="entry name" value="SUBTILASE"/>
    <property type="match status" value="1"/>
</dbReference>
<evidence type="ECO:0000313" key="12">
    <source>
        <dbReference type="Proteomes" id="UP000193944"/>
    </source>
</evidence>
<evidence type="ECO:0000256" key="3">
    <source>
        <dbReference type="ARBA" id="ARBA00022801"/>
    </source>
</evidence>
<feature type="active site" description="Charge relay system" evidence="5 6">
    <location>
        <position position="335"/>
    </location>
</feature>
<dbReference type="PROSITE" id="PS00138">
    <property type="entry name" value="SUBTILASE_SER"/>
    <property type="match status" value="1"/>
</dbReference>
<dbReference type="PROSITE" id="PS00136">
    <property type="entry name" value="SUBTILASE_ASP"/>
    <property type="match status" value="1"/>
</dbReference>
<evidence type="ECO:0000313" key="11">
    <source>
        <dbReference type="EMBL" id="ORX78747.1"/>
    </source>
</evidence>
<dbReference type="InterPro" id="IPR000772">
    <property type="entry name" value="Ricin_B_lectin"/>
</dbReference>
<dbReference type="InterPro" id="IPR000209">
    <property type="entry name" value="Peptidase_S8/S53_dom"/>
</dbReference>
<evidence type="ECO:0000256" key="1">
    <source>
        <dbReference type="ARBA" id="ARBA00011073"/>
    </source>
</evidence>
<dbReference type="GO" id="GO:0004252">
    <property type="term" value="F:serine-type endopeptidase activity"/>
    <property type="evidence" value="ECO:0007669"/>
    <property type="project" value="UniProtKB-UniRule"/>
</dbReference>
<feature type="active site" description="Charge relay system" evidence="5 6">
    <location>
        <position position="386"/>
    </location>
</feature>
<name>A0A1Y1WYU3_9FUNG</name>